<feature type="domain" description="Fibronectin type-III" evidence="4">
    <location>
        <begin position="832"/>
        <end position="927"/>
    </location>
</feature>
<dbReference type="Proteomes" id="UP000507470">
    <property type="component" value="Unassembled WGS sequence"/>
</dbReference>
<feature type="region of interest" description="Disordered" evidence="3">
    <location>
        <begin position="139"/>
        <end position="194"/>
    </location>
</feature>
<feature type="coiled-coil region" evidence="2">
    <location>
        <begin position="542"/>
        <end position="576"/>
    </location>
</feature>
<dbReference type="PANTHER" id="PTHR46957">
    <property type="entry name" value="CYTOKINE RECEPTOR"/>
    <property type="match status" value="1"/>
</dbReference>
<feature type="region of interest" description="Disordered" evidence="3">
    <location>
        <begin position="13"/>
        <end position="67"/>
    </location>
</feature>
<dbReference type="PANTHER" id="PTHR46957:SF3">
    <property type="entry name" value="CYTOKINE RECEPTOR"/>
    <property type="match status" value="1"/>
</dbReference>
<evidence type="ECO:0000256" key="1">
    <source>
        <dbReference type="ARBA" id="ARBA00022737"/>
    </source>
</evidence>
<feature type="compositionally biased region" description="Basic and acidic residues" evidence="3">
    <location>
        <begin position="231"/>
        <end position="241"/>
    </location>
</feature>
<dbReference type="CDD" id="cd00063">
    <property type="entry name" value="FN3"/>
    <property type="match status" value="2"/>
</dbReference>
<dbReference type="InterPro" id="IPR050713">
    <property type="entry name" value="RTP_Phos/Ushers"/>
</dbReference>
<feature type="region of interest" description="Disordered" evidence="3">
    <location>
        <begin position="231"/>
        <end position="278"/>
    </location>
</feature>
<dbReference type="InterPro" id="IPR013783">
    <property type="entry name" value="Ig-like_fold"/>
</dbReference>
<feature type="compositionally biased region" description="Polar residues" evidence="3">
    <location>
        <begin position="179"/>
        <end position="194"/>
    </location>
</feature>
<feature type="compositionally biased region" description="Polar residues" evidence="3">
    <location>
        <begin position="29"/>
        <end position="44"/>
    </location>
</feature>
<keyword evidence="1" id="KW-0677">Repeat</keyword>
<evidence type="ECO:0000256" key="2">
    <source>
        <dbReference type="SAM" id="Coils"/>
    </source>
</evidence>
<feature type="region of interest" description="Disordered" evidence="3">
    <location>
        <begin position="771"/>
        <end position="797"/>
    </location>
</feature>
<feature type="compositionally biased region" description="Basic and acidic residues" evidence="3">
    <location>
        <begin position="149"/>
        <end position="158"/>
    </location>
</feature>
<accession>A0A6J8BE01</accession>
<organism evidence="5 6">
    <name type="scientific">Mytilus coruscus</name>
    <name type="common">Sea mussel</name>
    <dbReference type="NCBI Taxonomy" id="42192"/>
    <lineage>
        <taxon>Eukaryota</taxon>
        <taxon>Metazoa</taxon>
        <taxon>Spiralia</taxon>
        <taxon>Lophotrochozoa</taxon>
        <taxon>Mollusca</taxon>
        <taxon>Bivalvia</taxon>
        <taxon>Autobranchia</taxon>
        <taxon>Pteriomorphia</taxon>
        <taxon>Mytilida</taxon>
        <taxon>Mytiloidea</taxon>
        <taxon>Mytilidae</taxon>
        <taxon>Mytilinae</taxon>
        <taxon>Mytilus</taxon>
    </lineage>
</organism>
<protein>
    <recommendedName>
        <fullName evidence="4">Fibronectin type-III domain-containing protein</fullName>
    </recommendedName>
</protein>
<dbReference type="SMART" id="SM00060">
    <property type="entry name" value="FN3"/>
    <property type="match status" value="2"/>
</dbReference>
<dbReference type="PROSITE" id="PS50853">
    <property type="entry name" value="FN3"/>
    <property type="match status" value="2"/>
</dbReference>
<feature type="coiled-coil region" evidence="2">
    <location>
        <begin position="440"/>
        <end position="513"/>
    </location>
</feature>
<dbReference type="FunFam" id="2.60.40.10:FF:000028">
    <property type="entry name" value="Neuronal cell adhesion molecule"/>
    <property type="match status" value="1"/>
</dbReference>
<dbReference type="InterPro" id="IPR036116">
    <property type="entry name" value="FN3_sf"/>
</dbReference>
<evidence type="ECO:0000259" key="4">
    <source>
        <dbReference type="PROSITE" id="PS50853"/>
    </source>
</evidence>
<dbReference type="InterPro" id="IPR003961">
    <property type="entry name" value="FN3_dom"/>
</dbReference>
<feature type="domain" description="Fibronectin type-III" evidence="4">
    <location>
        <begin position="932"/>
        <end position="1026"/>
    </location>
</feature>
<reference evidence="5 6" key="1">
    <citation type="submission" date="2020-06" db="EMBL/GenBank/DDBJ databases">
        <authorList>
            <person name="Li R."/>
            <person name="Bekaert M."/>
        </authorList>
    </citation>
    <scope>NUCLEOTIDE SEQUENCE [LARGE SCALE GENOMIC DNA]</scope>
    <source>
        <strain evidence="6">wild</strain>
    </source>
</reference>
<evidence type="ECO:0000313" key="5">
    <source>
        <dbReference type="EMBL" id="CAC5382052.1"/>
    </source>
</evidence>
<gene>
    <name evidence="5" type="ORF">MCOR_17913</name>
</gene>
<keyword evidence="6" id="KW-1185">Reference proteome</keyword>
<name>A0A6J8BE01_MYTCO</name>
<dbReference type="SUPFAM" id="SSF49265">
    <property type="entry name" value="Fibronectin type III"/>
    <property type="match status" value="1"/>
</dbReference>
<evidence type="ECO:0000256" key="3">
    <source>
        <dbReference type="SAM" id="MobiDB-lite"/>
    </source>
</evidence>
<dbReference type="Pfam" id="PF00041">
    <property type="entry name" value="fn3"/>
    <property type="match status" value="2"/>
</dbReference>
<dbReference type="GO" id="GO:0016020">
    <property type="term" value="C:membrane"/>
    <property type="evidence" value="ECO:0007669"/>
    <property type="project" value="UniProtKB-SubCell"/>
</dbReference>
<feature type="compositionally biased region" description="Polar residues" evidence="3">
    <location>
        <begin position="162"/>
        <end position="171"/>
    </location>
</feature>
<dbReference type="OrthoDB" id="6155277at2759"/>
<dbReference type="AlphaFoldDB" id="A0A6J8BE01"/>
<dbReference type="EMBL" id="CACVKT020003176">
    <property type="protein sequence ID" value="CAC5382052.1"/>
    <property type="molecule type" value="Genomic_DNA"/>
</dbReference>
<evidence type="ECO:0000313" key="6">
    <source>
        <dbReference type="Proteomes" id="UP000507470"/>
    </source>
</evidence>
<sequence>MSDQQERLWTALMDESEIFPVPTSDDIPTHSTPVKPSIPPFTTRSRSHSKKVLSVPPQGLSNPSSSSYIPSTLSLKHYNEAHSLKDYEDKYGSYLRDIDKTPQNKDVPEEDKKYVQIFKDVSKEEKKCVQTLKDDNLISLPDHSKKMRHENQHSENSKHLGLNTSDSNTGTRNHHSHSRPINSISSQLTNDQSSKVPVGVDDSFHGLFNKHSVGTKIEHSANHVKELFNFKPKDKKEDSSKRKNMNHTGSFRVQTDRNEVADNNDNAPGSPRGYFRHGNGKLTEQFSLKGNSSSMDTSTINKQRCEIQMLVAELRDRDRELNEMTQAHQHQLQAWEQDRHRLLTLEEKCHQYQEEVKHRTKQLRQAIAQLRSMRNETTSQNSTLETTQDQLNKITEENSRQVKYVQDLKDENLRLRSVLKDISSIKGQFQAKEQELLTKIKLKDNDLELATAQIKELSDRLRQLDIRARECLEKELESVNQTNHWKDQYIKMKNNLKESNEVLKKKDEELQNQMTITDKTKQVLGNLQDEYNSREKCKDQLIESLKSKQTRTDSQLKQLRELFERQQRELTLLQLNLESSKEVIHKQQSSLEELSASRSCFSCSKSFSRITADLSPQQTIAESMKRSLSPSIHYSEKYKTPQSQHVQKAMLADIETFAYEPSKENINDQNNLMIYDERETIQEGETGENNIKARFDQHLRNLSGEGTIDDKYIEAKQDYGQFFGAKESGISSLTRDSGISGTHQVDFTVQQMSSSRRQRVSFEEKLSNYLDDEDEDNNLNNSFNLGSPRKEVEASPSSKLQKLLLESRQMIAGLEKTAKISIREEEDKKNDEVTNLACAPSSSTSLVFTWDRPSDPSRVVQGYILNLERTDNLIVDIVPQLDVNNYYVETYTYGGLGEYGIYTLSLYTYTSSGNEPTQTIECQTLTDVPAQAPDTVEAVGISYTEIEVDWTEIATKDRNGVLLGYRIIYYKFVSAWPSNITVDNTTLQHTITGLDFDTYYYVGVTGFTSAGDGPVTTDTNKTLGYWPFNKGLAGRLQRRRVGRFQNGRIPWNVPVPVPVLELSTTPDQDINNAPVVEMNVEQKDIKDEPTISSTLAVHNDGIKTRSQLLVSSYDMKIEEEDWSSISGMRFVDHEEMMKMLNIVIKAHTKELKYCKNPEILAHRQVKRGVC</sequence>
<keyword evidence="2" id="KW-0175">Coiled coil</keyword>
<proteinExistence type="predicted"/>
<dbReference type="Gene3D" id="2.60.40.10">
    <property type="entry name" value="Immunoglobulins"/>
    <property type="match status" value="2"/>
</dbReference>